<name>A0A5A8F121_9BACT</name>
<dbReference type="Pfam" id="PF00571">
    <property type="entry name" value="CBS"/>
    <property type="match status" value="2"/>
</dbReference>
<dbReference type="SUPFAM" id="SSF51206">
    <property type="entry name" value="cAMP-binding domain-like"/>
    <property type="match status" value="1"/>
</dbReference>
<reference evidence="5 6" key="1">
    <citation type="submission" date="2019-06" db="EMBL/GenBank/DDBJ databases">
        <title>Genomic insights into carbon and energy metabolism of Deferribacter autotrophicus revealed new metabolic traits in the phylum Deferribacteres.</title>
        <authorList>
            <person name="Slobodkin A.I."/>
            <person name="Slobodkina G.B."/>
            <person name="Allioux M."/>
            <person name="Alain K."/>
            <person name="Jebbar M."/>
            <person name="Shadrin V."/>
            <person name="Kublanov I.V."/>
            <person name="Toshchakov S.V."/>
            <person name="Bonch-Osmolovskaya E.A."/>
        </authorList>
    </citation>
    <scope>NUCLEOTIDE SEQUENCE [LARGE SCALE GENOMIC DNA]</scope>
    <source>
        <strain evidence="5 6">SL50</strain>
    </source>
</reference>
<sequence>MLKLIKNTRLVMPVDLVKFINNNNIFSDVSYEKVSKIISQSKILEFEEDEVLFFKGDKYHKGLYLIVSGEVIYMDNDKVILTLLEGDFVGLSAFLGKGSYLVNARVKKGSFLVFMPEICVYKLINESEQFREKFYYEVKQRLDILCDRTGEISFDKNYKPIGRYMTKDPISIEEDASVYDASRKMGKYKIGSVVVLNNKGEVSGILTAKNIVHHFLAKTDCDDLSVSNFMDKNVLKLPKEYPLVEAFIDMQLNNKEYIVIVENEKPVGIISNNDILKYLYQNLNILSINVENANNFDQLKDIYKNLYKIVEKLVDQTRLTSEVLPTLSMIHLEIQKRVYELTVQMFYSKKGINIEDIKHAFVIMGSGARKEMMLDPDQDNGFIFADDITLREKKIMMDFANDLVENLNYVGYRKCPGHVMIINERLSKTLSDWKTDIANIVNNPGNIGLMWSSIMFDMGCLAGDERLVWELKDFVVKVVKEKDIFLIQLLEKETHNRIPLSMFGRFIVEKKGEHKGEINLKTQALTFIVDVTRAFILKHGLFETNTIDRLKALKRKGILGEDMVLNVMNAYEILVDMILRSQIEKSKKMEQVNKYINPEKLSKYNQQRLKESLSIISKYLNTALKVFKGHP</sequence>
<dbReference type="AlphaFoldDB" id="A0A5A8F121"/>
<dbReference type="Pfam" id="PF00027">
    <property type="entry name" value="cNMP_binding"/>
    <property type="match status" value="1"/>
</dbReference>
<evidence type="ECO:0000259" key="4">
    <source>
        <dbReference type="PROSITE" id="PS51371"/>
    </source>
</evidence>
<feature type="domain" description="Cyclic nucleotide-binding" evidence="3">
    <location>
        <begin position="25"/>
        <end position="141"/>
    </location>
</feature>
<dbReference type="InterPro" id="IPR018490">
    <property type="entry name" value="cNMP-bd_dom_sf"/>
</dbReference>
<keyword evidence="1 2" id="KW-0129">CBS domain</keyword>
<dbReference type="SUPFAM" id="SSF54631">
    <property type="entry name" value="CBS-domain pair"/>
    <property type="match status" value="1"/>
</dbReference>
<dbReference type="Gene3D" id="2.60.120.10">
    <property type="entry name" value="Jelly Rolls"/>
    <property type="match status" value="1"/>
</dbReference>
<dbReference type="InterPro" id="IPR005105">
    <property type="entry name" value="GlnD_Uridyltrans_N"/>
</dbReference>
<gene>
    <name evidence="5" type="ORF">FHQ18_08480</name>
</gene>
<dbReference type="PANTHER" id="PTHR43080">
    <property type="entry name" value="CBS DOMAIN-CONTAINING PROTEIN CBSX3, MITOCHONDRIAL"/>
    <property type="match status" value="1"/>
</dbReference>
<comment type="caution">
    <text evidence="5">The sequence shown here is derived from an EMBL/GenBank/DDBJ whole genome shotgun (WGS) entry which is preliminary data.</text>
</comment>
<dbReference type="InterPro" id="IPR014710">
    <property type="entry name" value="RmlC-like_jellyroll"/>
</dbReference>
<dbReference type="InterPro" id="IPR051257">
    <property type="entry name" value="Diverse_CBS-Domain"/>
</dbReference>
<dbReference type="PROSITE" id="PS51371">
    <property type="entry name" value="CBS"/>
    <property type="match status" value="2"/>
</dbReference>
<dbReference type="EMBL" id="VFJB01000006">
    <property type="protein sequence ID" value="KAA0257768.1"/>
    <property type="molecule type" value="Genomic_DNA"/>
</dbReference>
<dbReference type="GO" id="GO:0008773">
    <property type="term" value="F:[protein-PII] uridylyltransferase activity"/>
    <property type="evidence" value="ECO:0007669"/>
    <property type="project" value="InterPro"/>
</dbReference>
<feature type="domain" description="CBS" evidence="4">
    <location>
        <begin position="165"/>
        <end position="224"/>
    </location>
</feature>
<proteinExistence type="predicted"/>
<keyword evidence="6" id="KW-1185">Reference proteome</keyword>
<dbReference type="Pfam" id="PF03445">
    <property type="entry name" value="DUF294"/>
    <property type="match status" value="1"/>
</dbReference>
<dbReference type="Gene3D" id="3.10.580.10">
    <property type="entry name" value="CBS-domain"/>
    <property type="match status" value="1"/>
</dbReference>
<dbReference type="InterPro" id="IPR046342">
    <property type="entry name" value="CBS_dom_sf"/>
</dbReference>
<dbReference type="CDD" id="cd05401">
    <property type="entry name" value="NT_GlnE_GlnD_like"/>
    <property type="match status" value="1"/>
</dbReference>
<dbReference type="PROSITE" id="PS50042">
    <property type="entry name" value="CNMP_BINDING_3"/>
    <property type="match status" value="1"/>
</dbReference>
<dbReference type="InterPro" id="IPR000644">
    <property type="entry name" value="CBS_dom"/>
</dbReference>
<dbReference type="PANTHER" id="PTHR43080:SF2">
    <property type="entry name" value="CBS DOMAIN-CONTAINING PROTEIN"/>
    <property type="match status" value="1"/>
</dbReference>
<evidence type="ECO:0000259" key="3">
    <source>
        <dbReference type="PROSITE" id="PS50042"/>
    </source>
</evidence>
<dbReference type="InterPro" id="IPR018821">
    <property type="entry name" value="DUF294_put_nucleoTrafse_sb-bd"/>
</dbReference>
<dbReference type="InterPro" id="IPR000595">
    <property type="entry name" value="cNMP-bd_dom"/>
</dbReference>
<dbReference type="Pfam" id="PF10335">
    <property type="entry name" value="DUF294_C"/>
    <property type="match status" value="1"/>
</dbReference>
<organism evidence="5 6">
    <name type="scientific">Deferribacter autotrophicus</name>
    <dbReference type="NCBI Taxonomy" id="500465"/>
    <lineage>
        <taxon>Bacteria</taxon>
        <taxon>Pseudomonadati</taxon>
        <taxon>Deferribacterota</taxon>
        <taxon>Deferribacteres</taxon>
        <taxon>Deferribacterales</taxon>
        <taxon>Deferribacteraceae</taxon>
        <taxon>Deferribacter</taxon>
    </lineage>
</organism>
<evidence type="ECO:0000313" key="5">
    <source>
        <dbReference type="EMBL" id="KAA0257768.1"/>
    </source>
</evidence>
<dbReference type="Proteomes" id="UP000322876">
    <property type="component" value="Unassembled WGS sequence"/>
</dbReference>
<evidence type="ECO:0000313" key="6">
    <source>
        <dbReference type="Proteomes" id="UP000322876"/>
    </source>
</evidence>
<evidence type="ECO:0000256" key="1">
    <source>
        <dbReference type="ARBA" id="ARBA00023122"/>
    </source>
</evidence>
<dbReference type="OrthoDB" id="9808528at2"/>
<evidence type="ECO:0000256" key="2">
    <source>
        <dbReference type="PROSITE-ProRule" id="PRU00703"/>
    </source>
</evidence>
<dbReference type="CDD" id="cd00038">
    <property type="entry name" value="CAP_ED"/>
    <property type="match status" value="1"/>
</dbReference>
<protein>
    <submittedName>
        <fullName evidence="5">CBS domain-containing protein</fullName>
    </submittedName>
</protein>
<accession>A0A5A8F121</accession>
<dbReference type="SMART" id="SM00116">
    <property type="entry name" value="CBS"/>
    <property type="match status" value="2"/>
</dbReference>
<feature type="domain" description="CBS" evidence="4">
    <location>
        <begin position="230"/>
        <end position="285"/>
    </location>
</feature>